<protein>
    <submittedName>
        <fullName evidence="2">VWA domain-containing protein</fullName>
    </submittedName>
</protein>
<comment type="caution">
    <text evidence="2">The sequence shown here is derived from an EMBL/GenBank/DDBJ whole genome shotgun (WGS) entry which is preliminary data.</text>
</comment>
<dbReference type="RefSeq" id="WP_133356630.1">
    <property type="nucleotide sequence ID" value="NZ_SMZJ02000004.1"/>
</dbReference>
<dbReference type="PANTHER" id="PTHR37947">
    <property type="entry name" value="BLL2462 PROTEIN"/>
    <property type="match status" value="1"/>
</dbReference>
<accession>A0A562YEH4</accession>
<dbReference type="SUPFAM" id="SSF53300">
    <property type="entry name" value="vWA-like"/>
    <property type="match status" value="1"/>
</dbReference>
<dbReference type="InterPro" id="IPR036465">
    <property type="entry name" value="vWFA_dom_sf"/>
</dbReference>
<name>A0A562YEH4_9FLAO</name>
<evidence type="ECO:0000313" key="3">
    <source>
        <dbReference type="Proteomes" id="UP000295814"/>
    </source>
</evidence>
<dbReference type="EMBL" id="SMZJ02000004">
    <property type="protein sequence ID" value="TWO33025.1"/>
    <property type="molecule type" value="Genomic_DNA"/>
</dbReference>
<reference evidence="2 3" key="1">
    <citation type="submission" date="2019-03" db="EMBL/GenBank/DDBJ databases">
        <authorList>
            <person name="Zhong Y.L."/>
        </authorList>
    </citation>
    <scope>NUCLEOTIDE SEQUENCE [LARGE SCALE GENOMIC DNA]</scope>
    <source>
        <strain evidence="2 3">W255</strain>
    </source>
</reference>
<keyword evidence="1" id="KW-0812">Transmembrane</keyword>
<dbReference type="Proteomes" id="UP000295814">
    <property type="component" value="Unassembled WGS sequence"/>
</dbReference>
<gene>
    <name evidence="2" type="ORF">E1J38_009200</name>
</gene>
<feature type="transmembrane region" description="Helical" evidence="1">
    <location>
        <begin position="6"/>
        <end position="24"/>
    </location>
</feature>
<keyword evidence="1" id="KW-1133">Transmembrane helix</keyword>
<keyword evidence="1" id="KW-0472">Membrane</keyword>
<sequence length="678" mass="77849">MSTETLIYIILSGILALFIALFQYRYKSKITRFRLNALFSFLRFITIFSILLLIINPKFEQISVYTEKPNLIVAVDNSSSIKHLKKDEASVLLVDKLLSDTRLNDKFNVSTYTFGNILKSSDSLTFNETETNINNAFKQLAQVYKSSVSPTVMITDGNQTYGNDYQFSYINYKQPIYPIILGDTITYTDLKVQQLNVNKYAYLKNRFPVEAILVYSGNNNINTKLEVANGNTTIYSQSVSFSKSDNSKIINFTLPANTIGTNSYKLSLNPIENEKNTINNSKNFAIEVIDQKTKIAFVTNIWHPDIGAFKKSIESNEQRSVTVLNSDDIIGQINDYQLIIINQPNNSFKLLFEELNKQNKNRFIIIGPKTDLNFINNINDNFSHDIVLQTEDYQADFNSNFSPFQVTDIDFESFPPLTSNYGAVNLKVPYQSILTKRIGDVSINEPLLATFETNNRREAILFGENIWKWRAQSYLNTKTFNDFDNFIGKLVQYLASNRQRSRLNVDHESFYIGNNNIIINAQFFDKNYVFDDREVLNIRIKDKLSKNDIEFPFVLKNNNYQVDLSSLPPSEYSFTVKASKANLSKSGSFTVLEYDVEQQFLNANVVKLEQLATNSGGKSYFIDNTSGLINDLMNDNRYISIQKRNKNIIPLIDWKFLLAIIAFCLSAEWFLRKYNGLI</sequence>
<dbReference type="AlphaFoldDB" id="A0A562YEH4"/>
<keyword evidence="3" id="KW-1185">Reference proteome</keyword>
<proteinExistence type="predicted"/>
<evidence type="ECO:0000313" key="2">
    <source>
        <dbReference type="EMBL" id="TWO33025.1"/>
    </source>
</evidence>
<dbReference type="OrthoDB" id="9763076at2"/>
<evidence type="ECO:0000256" key="1">
    <source>
        <dbReference type="SAM" id="Phobius"/>
    </source>
</evidence>
<feature type="transmembrane region" description="Helical" evidence="1">
    <location>
        <begin position="36"/>
        <end position="55"/>
    </location>
</feature>
<dbReference type="PANTHER" id="PTHR37947:SF1">
    <property type="entry name" value="BLL2462 PROTEIN"/>
    <property type="match status" value="1"/>
</dbReference>
<organism evidence="2 3">
    <name type="scientific">Seonamhaeicola sediminis</name>
    <dbReference type="NCBI Taxonomy" id="2528206"/>
    <lineage>
        <taxon>Bacteria</taxon>
        <taxon>Pseudomonadati</taxon>
        <taxon>Bacteroidota</taxon>
        <taxon>Flavobacteriia</taxon>
        <taxon>Flavobacteriales</taxon>
        <taxon>Flavobacteriaceae</taxon>
    </lineage>
</organism>
<reference evidence="2 3" key="2">
    <citation type="submission" date="2019-07" db="EMBL/GenBank/DDBJ databases">
        <title>Seonamhaeicola sp. W255 draft genome.</title>
        <authorList>
            <person name="Zhang X.-Y."/>
            <person name="Zhang R."/>
            <person name="Zhong Y.-L."/>
            <person name="Du Z.-J."/>
        </authorList>
    </citation>
    <scope>NUCLEOTIDE SEQUENCE [LARGE SCALE GENOMIC DNA]</scope>
    <source>
        <strain evidence="2 3">W255</strain>
    </source>
</reference>